<dbReference type="PROSITE" id="PS00166">
    <property type="entry name" value="ENOYL_COA_HYDRATASE"/>
    <property type="match status" value="1"/>
</dbReference>
<dbReference type="Pfam" id="PF00378">
    <property type="entry name" value="ECH_1"/>
    <property type="match status" value="1"/>
</dbReference>
<evidence type="ECO:0000256" key="1">
    <source>
        <dbReference type="RuleBase" id="RU003707"/>
    </source>
</evidence>
<evidence type="ECO:0000313" key="2">
    <source>
        <dbReference type="EMBL" id="VVE57783.1"/>
    </source>
</evidence>
<keyword evidence="3" id="KW-1185">Reference proteome</keyword>
<dbReference type="Gene3D" id="3.90.226.10">
    <property type="entry name" value="2-enoyl-CoA Hydratase, Chain A, domain 1"/>
    <property type="match status" value="1"/>
</dbReference>
<dbReference type="PANTHER" id="PTHR43459:SF1">
    <property type="entry name" value="EG:BACN32G11.4 PROTEIN"/>
    <property type="match status" value="1"/>
</dbReference>
<dbReference type="Proteomes" id="UP000414233">
    <property type="component" value="Unassembled WGS sequence"/>
</dbReference>
<proteinExistence type="inferred from homology"/>
<dbReference type="PANTHER" id="PTHR43459">
    <property type="entry name" value="ENOYL-COA HYDRATASE"/>
    <property type="match status" value="1"/>
</dbReference>
<protein>
    <submittedName>
        <fullName evidence="2">Enoyl-CoA hydratase</fullName>
    </submittedName>
</protein>
<dbReference type="GO" id="GO:0003824">
    <property type="term" value="F:catalytic activity"/>
    <property type="evidence" value="ECO:0007669"/>
    <property type="project" value="InterPro"/>
</dbReference>
<reference evidence="2 3" key="1">
    <citation type="submission" date="2019-08" db="EMBL/GenBank/DDBJ databases">
        <authorList>
            <person name="Peeters C."/>
        </authorList>
    </citation>
    <scope>NUCLEOTIDE SEQUENCE [LARGE SCALE GENOMIC DNA]</scope>
    <source>
        <strain evidence="2 3">LMG 30175</strain>
    </source>
</reference>
<dbReference type="AlphaFoldDB" id="A0A5E4ZC82"/>
<dbReference type="CDD" id="cd06558">
    <property type="entry name" value="crotonase-like"/>
    <property type="match status" value="1"/>
</dbReference>
<dbReference type="SUPFAM" id="SSF52096">
    <property type="entry name" value="ClpP/crotonase"/>
    <property type="match status" value="1"/>
</dbReference>
<sequence>MVENQILFELVNGVGFLTLNRPESLNSLSLDTIKALLDRLRALSTQDELRALVISGSGRGFCAGWQLDENGVPGLPDESLGVRQAHLMAEYFNPVIQVLHDLPVPTIAAVNGVSAGAGVSIALAADIVVAAESASFVLTFAPKLGLVPDLGASWKVPRLIGWGRALAVTMLGERISAEEAAQWGMVWRVVPDADLNSTALTLAARLAESPSGVCRELRRAYEVAQQNDLAAQMEYERLRQRELLDNEAFCEGLSAFQEKRAPRFRKTLT</sequence>
<dbReference type="InterPro" id="IPR001753">
    <property type="entry name" value="Enoyl-CoA_hydra/iso"/>
</dbReference>
<comment type="similarity">
    <text evidence="1">Belongs to the enoyl-CoA hydratase/isomerase family.</text>
</comment>
<dbReference type="EMBL" id="CABPRZ010000034">
    <property type="protein sequence ID" value="VVE57783.1"/>
    <property type="molecule type" value="Genomic_DNA"/>
</dbReference>
<organism evidence="2 3">
    <name type="scientific">Pandoraea terrae</name>
    <dbReference type="NCBI Taxonomy" id="1537710"/>
    <lineage>
        <taxon>Bacteria</taxon>
        <taxon>Pseudomonadati</taxon>
        <taxon>Pseudomonadota</taxon>
        <taxon>Betaproteobacteria</taxon>
        <taxon>Burkholderiales</taxon>
        <taxon>Burkholderiaceae</taxon>
        <taxon>Pandoraea</taxon>
    </lineage>
</organism>
<gene>
    <name evidence="2" type="ORF">PTE30175_05140</name>
</gene>
<name>A0A5E4ZC82_9BURK</name>
<dbReference type="InterPro" id="IPR029045">
    <property type="entry name" value="ClpP/crotonase-like_dom_sf"/>
</dbReference>
<dbReference type="InterPro" id="IPR018376">
    <property type="entry name" value="Enoyl-CoA_hyd/isom_CS"/>
</dbReference>
<evidence type="ECO:0000313" key="3">
    <source>
        <dbReference type="Proteomes" id="UP000414233"/>
    </source>
</evidence>
<accession>A0A5E4ZC82</accession>
<dbReference type="RefSeq" id="WP_191629218.1">
    <property type="nucleotide sequence ID" value="NZ_CABPRZ010000034.1"/>
</dbReference>